<evidence type="ECO:0000313" key="4">
    <source>
        <dbReference type="EMBL" id="KOR90271.1"/>
    </source>
</evidence>
<dbReference type="Proteomes" id="UP000036932">
    <property type="component" value="Unassembled WGS sequence"/>
</dbReference>
<evidence type="ECO:0008006" key="6">
    <source>
        <dbReference type="Google" id="ProtNLM"/>
    </source>
</evidence>
<accession>A0A0M1P716</accession>
<dbReference type="InterPro" id="IPR029058">
    <property type="entry name" value="AB_hydrolase_fold"/>
</dbReference>
<name>A0A0M1P716_9BACL</name>
<dbReference type="AlphaFoldDB" id="A0A0M1P716"/>
<dbReference type="GO" id="GO:0003847">
    <property type="term" value="F:1-alkyl-2-acetylglycerophosphocholine esterase activity"/>
    <property type="evidence" value="ECO:0007669"/>
    <property type="project" value="TreeGrafter"/>
</dbReference>
<dbReference type="PANTHER" id="PTHR10272">
    <property type="entry name" value="PLATELET-ACTIVATING FACTOR ACETYLHYDROLASE"/>
    <property type="match status" value="1"/>
</dbReference>
<reference evidence="5" key="1">
    <citation type="submission" date="2015-08" db="EMBL/GenBank/DDBJ databases">
        <title>Genome sequencing project for genomic taxonomy and phylogenomics of Bacillus-like bacteria.</title>
        <authorList>
            <person name="Liu B."/>
            <person name="Wang J."/>
            <person name="Zhu Y."/>
            <person name="Liu G."/>
            <person name="Chen Q."/>
            <person name="Chen Z."/>
            <person name="Lan J."/>
            <person name="Che J."/>
            <person name="Ge C."/>
            <person name="Shi H."/>
            <person name="Pan Z."/>
            <person name="Liu X."/>
        </authorList>
    </citation>
    <scope>NUCLEOTIDE SEQUENCE [LARGE SCALE GENOMIC DNA]</scope>
    <source>
        <strain evidence="5">FJAT-22460</strain>
    </source>
</reference>
<keyword evidence="5" id="KW-1185">Reference proteome</keyword>
<evidence type="ECO:0000313" key="5">
    <source>
        <dbReference type="Proteomes" id="UP000036932"/>
    </source>
</evidence>
<evidence type="ECO:0000256" key="3">
    <source>
        <dbReference type="ARBA" id="ARBA00023098"/>
    </source>
</evidence>
<dbReference type="EMBL" id="LIUT01000001">
    <property type="protein sequence ID" value="KOR90271.1"/>
    <property type="molecule type" value="Genomic_DNA"/>
</dbReference>
<proteinExistence type="predicted"/>
<keyword evidence="2" id="KW-0442">Lipid degradation</keyword>
<dbReference type="GO" id="GO:0016042">
    <property type="term" value="P:lipid catabolic process"/>
    <property type="evidence" value="ECO:0007669"/>
    <property type="project" value="UniProtKB-KW"/>
</dbReference>
<dbReference type="Pfam" id="PF03403">
    <property type="entry name" value="PAF-AH_p_II"/>
    <property type="match status" value="1"/>
</dbReference>
<evidence type="ECO:0000256" key="2">
    <source>
        <dbReference type="ARBA" id="ARBA00022963"/>
    </source>
</evidence>
<gene>
    <name evidence="4" type="ORF">AM231_14780</name>
</gene>
<comment type="caution">
    <text evidence="4">The sequence shown here is derived from an EMBL/GenBank/DDBJ whole genome shotgun (WGS) entry which is preliminary data.</text>
</comment>
<keyword evidence="1" id="KW-0378">Hydrolase</keyword>
<organism evidence="4 5">
    <name type="scientific">Paenibacillus solani</name>
    <dbReference type="NCBI Taxonomy" id="1705565"/>
    <lineage>
        <taxon>Bacteria</taxon>
        <taxon>Bacillati</taxon>
        <taxon>Bacillota</taxon>
        <taxon>Bacilli</taxon>
        <taxon>Bacillales</taxon>
        <taxon>Paenibacillaceae</taxon>
        <taxon>Paenibacillus</taxon>
    </lineage>
</organism>
<protein>
    <recommendedName>
        <fullName evidence="6">Platelet-activating factor acetylhydrolase</fullName>
    </recommendedName>
</protein>
<dbReference type="Gene3D" id="3.40.50.1820">
    <property type="entry name" value="alpha/beta hydrolase"/>
    <property type="match status" value="1"/>
</dbReference>
<dbReference type="PANTHER" id="PTHR10272:SF0">
    <property type="entry name" value="PLATELET-ACTIVATING FACTOR ACETYLHYDROLASE"/>
    <property type="match status" value="1"/>
</dbReference>
<sequence length="352" mass="40081">MEIGRRVLVFTDKTRIDPISKESREVLTSIYYPSEPTGNKGKYATLFEPCTSLAVDMLSSMGVNKEYISNLETVIYNNANINMTVRNCPIIFITPAYGVVRDMYSFCVEHLVKQGFIVITIGATHESLFSIFPDGRFIQQSKEISEIDSLDIHYWNQLLELRVEDVRYVMNNLEEILNSDKDLMAIVDVNEIGIIGHSLGGAAAYEVLKRDKKVKASVLLDPSFHLIRADIEEKVSVPLLVVRQEKCSIEELENDFSPELLSLFLSGYNALYNSCDINSSFIKMQGAHHMTFSDIPIHYKEAGIKLRHSTITKYISAYFEEYLMKRENIFHELMKDNISDGVYEINSVGLVI</sequence>
<evidence type="ECO:0000256" key="1">
    <source>
        <dbReference type="ARBA" id="ARBA00022801"/>
    </source>
</evidence>
<dbReference type="PATRIC" id="fig|1705565.3.peg.5004"/>
<dbReference type="SUPFAM" id="SSF53474">
    <property type="entry name" value="alpha/beta-Hydrolases"/>
    <property type="match status" value="1"/>
</dbReference>
<keyword evidence="3" id="KW-0443">Lipid metabolism</keyword>